<sequence>MILPPQTFLLSAEVVQVTLAELHKPRTDLHRSHLVSRCDMTLAMPGLRVGRAQRSALFELTGECVCRDLVVDVLQIVCDFLTEHGADRTNLIGAVRSHVRKRVVDVFRGYRAHQGAQVKPKTVRHNRFGRALPDEEHRAVLGHLADEAGYSSPLPGQAYLLRRLAERCAKEFDQPIPYYLERLPAILRTVKSVCSGGHRVNVGTRTSPEYVSWYDAYIDRPLGRRPDAHTQPLEDDSAWTSGDHENAHSSDAVVVDVIATAVASAPSGAQPQALRTAVVQLADRGLVPRHQAASLLADQLRFDGALAEVREVIAHV</sequence>
<proteinExistence type="predicted"/>
<protein>
    <submittedName>
        <fullName evidence="2">Uncharacterized protein</fullName>
    </submittedName>
</protein>
<organism evidence="2 3">
    <name type="scientific">Lentzea pudingi</name>
    <dbReference type="NCBI Taxonomy" id="1789439"/>
    <lineage>
        <taxon>Bacteria</taxon>
        <taxon>Bacillati</taxon>
        <taxon>Actinomycetota</taxon>
        <taxon>Actinomycetes</taxon>
        <taxon>Pseudonocardiales</taxon>
        <taxon>Pseudonocardiaceae</taxon>
        <taxon>Lentzea</taxon>
    </lineage>
</organism>
<comment type="caution">
    <text evidence="2">The sequence shown here is derived from an EMBL/GenBank/DDBJ whole genome shotgun (WGS) entry which is preliminary data.</text>
</comment>
<evidence type="ECO:0000256" key="1">
    <source>
        <dbReference type="SAM" id="MobiDB-lite"/>
    </source>
</evidence>
<dbReference type="RefSeq" id="WP_189155075.1">
    <property type="nucleotide sequence ID" value="NZ_BMNC01000003.1"/>
</dbReference>
<name>A0ABQ2HS91_9PSEU</name>
<reference evidence="3" key="1">
    <citation type="journal article" date="2019" name="Int. J. Syst. Evol. Microbiol.">
        <title>The Global Catalogue of Microorganisms (GCM) 10K type strain sequencing project: providing services to taxonomists for standard genome sequencing and annotation.</title>
        <authorList>
            <consortium name="The Broad Institute Genomics Platform"/>
            <consortium name="The Broad Institute Genome Sequencing Center for Infectious Disease"/>
            <person name="Wu L."/>
            <person name="Ma J."/>
        </authorList>
    </citation>
    <scope>NUCLEOTIDE SEQUENCE [LARGE SCALE GENOMIC DNA]</scope>
    <source>
        <strain evidence="3">CGMCC 4.7319</strain>
    </source>
</reference>
<keyword evidence="3" id="KW-1185">Reference proteome</keyword>
<dbReference type="Proteomes" id="UP000597656">
    <property type="component" value="Unassembled WGS sequence"/>
</dbReference>
<evidence type="ECO:0000313" key="2">
    <source>
        <dbReference type="EMBL" id="GGM89306.1"/>
    </source>
</evidence>
<accession>A0ABQ2HS91</accession>
<evidence type="ECO:0000313" key="3">
    <source>
        <dbReference type="Proteomes" id="UP000597656"/>
    </source>
</evidence>
<feature type="region of interest" description="Disordered" evidence="1">
    <location>
        <begin position="224"/>
        <end position="245"/>
    </location>
</feature>
<gene>
    <name evidence="2" type="ORF">GCM10011609_27720</name>
</gene>
<dbReference type="EMBL" id="BMNC01000003">
    <property type="protein sequence ID" value="GGM89306.1"/>
    <property type="molecule type" value="Genomic_DNA"/>
</dbReference>